<gene>
    <name evidence="1" type="ORF">MM817_01388</name>
</gene>
<evidence type="ECO:0000313" key="2">
    <source>
        <dbReference type="Proteomes" id="UP001139263"/>
    </source>
</evidence>
<comment type="caution">
    <text evidence="1">The sequence shown here is derived from an EMBL/GenBank/DDBJ whole genome shotgun (WGS) entry which is preliminary data.</text>
</comment>
<dbReference type="Pfam" id="PF07849">
    <property type="entry name" value="DUF1641"/>
    <property type="match status" value="1"/>
</dbReference>
<organism evidence="1 2">
    <name type="scientific">Sulfoacidibacillus ferrooxidans</name>
    <dbReference type="NCBI Taxonomy" id="2005001"/>
    <lineage>
        <taxon>Bacteria</taxon>
        <taxon>Bacillati</taxon>
        <taxon>Bacillota</taxon>
        <taxon>Bacilli</taxon>
        <taxon>Bacillales</taxon>
        <taxon>Alicyclobacillaceae</taxon>
        <taxon>Sulfoacidibacillus</taxon>
    </lineage>
</organism>
<sequence>MAKASTACITQKLSEYDIQADHIDELVAELAAHKEAVVEWLTVIEAMHQSGVLAITSGLLNATDNISKVLVEQVLKPQNTQLIKNVLTTVSGVGAVDSASLQHLLSWFTEGSQSAQSALDHPHSMGMMEMWRLLRDPDVMLTLNAAFGFLKGFGHAMAESHPSEV</sequence>
<dbReference type="EMBL" id="JALBUF010000003">
    <property type="protein sequence ID" value="MCI0183118.1"/>
    <property type="molecule type" value="Genomic_DNA"/>
</dbReference>
<dbReference type="RefSeq" id="WP_241712965.1">
    <property type="nucleotide sequence ID" value="NZ_JALBUF010000003.1"/>
</dbReference>
<dbReference type="Proteomes" id="UP001139263">
    <property type="component" value="Unassembled WGS sequence"/>
</dbReference>
<evidence type="ECO:0008006" key="3">
    <source>
        <dbReference type="Google" id="ProtNLM"/>
    </source>
</evidence>
<dbReference type="PANTHER" id="PTHR38433">
    <property type="match status" value="1"/>
</dbReference>
<evidence type="ECO:0000313" key="1">
    <source>
        <dbReference type="EMBL" id="MCI0183118.1"/>
    </source>
</evidence>
<accession>A0A9X1VAD3</accession>
<proteinExistence type="predicted"/>
<dbReference type="InterPro" id="IPR012440">
    <property type="entry name" value="DUF1641"/>
</dbReference>
<reference evidence="1" key="1">
    <citation type="submission" date="2022-03" db="EMBL/GenBank/DDBJ databases">
        <title>Draft Genome Sequence of Firmicute Strain S0AB, a Heterotrophic Iron/Sulfur-Oxidizing Extreme Acidophile.</title>
        <authorList>
            <person name="Vergara E."/>
            <person name="Pakostova E."/>
            <person name="Johnson D.B."/>
            <person name="Holmes D.S."/>
        </authorList>
    </citation>
    <scope>NUCLEOTIDE SEQUENCE</scope>
    <source>
        <strain evidence="1">S0AB</strain>
    </source>
</reference>
<name>A0A9X1VAD3_9BACL</name>
<dbReference type="PANTHER" id="PTHR38433:SF1">
    <property type="entry name" value="DUF1641 DOMAIN-CONTAINING PROTEIN"/>
    <property type="match status" value="1"/>
</dbReference>
<dbReference type="AlphaFoldDB" id="A0A9X1VAD3"/>
<protein>
    <recommendedName>
        <fullName evidence="3">DUF1641 domain-containing protein</fullName>
    </recommendedName>
</protein>
<keyword evidence="2" id="KW-1185">Reference proteome</keyword>